<accession>A0A1G9M763</accession>
<dbReference type="RefSeq" id="WP_143007676.1">
    <property type="nucleotide sequence ID" value="NZ_FNHH01000001.1"/>
</dbReference>
<feature type="signal peptide" evidence="1">
    <location>
        <begin position="1"/>
        <end position="23"/>
    </location>
</feature>
<evidence type="ECO:0000313" key="2">
    <source>
        <dbReference type="EMBL" id="SDL70120.1"/>
    </source>
</evidence>
<evidence type="ECO:0000256" key="1">
    <source>
        <dbReference type="SAM" id="SignalP"/>
    </source>
</evidence>
<evidence type="ECO:0008006" key="4">
    <source>
        <dbReference type="Google" id="ProtNLM"/>
    </source>
</evidence>
<sequence length="184" mass="21236">MKTIKSLFILFTCFFCFNSNLFAQEHATQTAGSEHSFKHFRASAAMYHTYINTESAEGKKYLIVPSLGFDLEYWFNEKFGLGSHNDLELISFEVEKEGHTTLEREKPLLLTMDALWKPYKGLVLLLGPGVEFEKAENLFVVRGGIEYEFELKSSHWDISPTIFYDSRRHAYDTFSFGIGVGKRF</sequence>
<gene>
    <name evidence="2" type="ORF">SAMN05421813_101272</name>
</gene>
<evidence type="ECO:0000313" key="3">
    <source>
        <dbReference type="Proteomes" id="UP000199226"/>
    </source>
</evidence>
<protein>
    <recommendedName>
        <fullName evidence="4">Outer membrane protein beta-barrel domain-containing protein</fullName>
    </recommendedName>
</protein>
<keyword evidence="3" id="KW-1185">Reference proteome</keyword>
<dbReference type="STRING" id="990371.SAMN05421813_101272"/>
<feature type="chain" id="PRO_5011484243" description="Outer membrane protein beta-barrel domain-containing protein" evidence="1">
    <location>
        <begin position="24"/>
        <end position="184"/>
    </location>
</feature>
<name>A0A1G9M763_9SPHI</name>
<proteinExistence type="predicted"/>
<dbReference type="OrthoDB" id="978692at2"/>
<reference evidence="3" key="1">
    <citation type="submission" date="2016-10" db="EMBL/GenBank/DDBJ databases">
        <authorList>
            <person name="Varghese N."/>
            <person name="Submissions S."/>
        </authorList>
    </citation>
    <scope>NUCLEOTIDE SEQUENCE [LARGE SCALE GENOMIC DNA]</scope>
    <source>
        <strain evidence="3">DSM 24536</strain>
    </source>
</reference>
<dbReference type="Proteomes" id="UP000199226">
    <property type="component" value="Unassembled WGS sequence"/>
</dbReference>
<dbReference type="EMBL" id="FNHH01000001">
    <property type="protein sequence ID" value="SDL70120.1"/>
    <property type="molecule type" value="Genomic_DNA"/>
</dbReference>
<keyword evidence="1" id="KW-0732">Signal</keyword>
<dbReference type="AlphaFoldDB" id="A0A1G9M763"/>
<organism evidence="2 3">
    <name type="scientific">Daejeonella rubra</name>
    <dbReference type="NCBI Taxonomy" id="990371"/>
    <lineage>
        <taxon>Bacteria</taxon>
        <taxon>Pseudomonadati</taxon>
        <taxon>Bacteroidota</taxon>
        <taxon>Sphingobacteriia</taxon>
        <taxon>Sphingobacteriales</taxon>
        <taxon>Sphingobacteriaceae</taxon>
        <taxon>Daejeonella</taxon>
    </lineage>
</organism>